<dbReference type="InterPro" id="IPR002364">
    <property type="entry name" value="Quin_OxRdtase/zeta-crystal_CS"/>
</dbReference>
<protein>
    <recommendedName>
        <fullName evidence="4">NADPH:quinone reductase</fullName>
        <ecNumber evidence="4">1.6.5.5</ecNumber>
    </recommendedName>
</protein>
<dbReference type="AlphaFoldDB" id="A0A348HDF2"/>
<dbReference type="EC" id="1.6.5.5" evidence="4"/>
<dbReference type="EMBL" id="AP018933">
    <property type="protein sequence ID" value="BBG29654.1"/>
    <property type="molecule type" value="Genomic_DNA"/>
</dbReference>
<dbReference type="GO" id="GO:0008270">
    <property type="term" value="F:zinc ion binding"/>
    <property type="evidence" value="ECO:0007669"/>
    <property type="project" value="InterPro"/>
</dbReference>
<evidence type="ECO:0000313" key="7">
    <source>
        <dbReference type="EMBL" id="BBG29654.1"/>
    </source>
</evidence>
<dbReference type="InterPro" id="IPR011032">
    <property type="entry name" value="GroES-like_sf"/>
</dbReference>
<dbReference type="SMART" id="SM00829">
    <property type="entry name" value="PKS_ER"/>
    <property type="match status" value="1"/>
</dbReference>
<dbReference type="CDD" id="cd05286">
    <property type="entry name" value="QOR2"/>
    <property type="match status" value="1"/>
</dbReference>
<accession>A0A348HDF2</accession>
<evidence type="ECO:0000313" key="8">
    <source>
        <dbReference type="Proteomes" id="UP000267342"/>
    </source>
</evidence>
<evidence type="ECO:0000259" key="6">
    <source>
        <dbReference type="PROSITE" id="PS50206"/>
    </source>
</evidence>
<sequence>MFGRYRYALRHDVSIGCHDKTSVRALPTLQAQQGIVREERMTMAVRVQFKQHGGPEVLELVTFEPQAPGRGEVRVRNEAIGMNFIDIYYREGLYPVDSFPAGLGGEGAGVIDAVGEGVSGFAVGDRVAYASVGRGAYADQLCLPASRLVHLPDDISCEQAAAVMVKGLTVQYLFRQTYPLKAGDTVLFHAAAGGVGTIACQWARAMGVKLIGTVSTDEKAQLAKSLGAWATINYAKESVPERVLALTEGRKCPVVYDSVGMATWEDSLDCLEPRGLMVSFGNASGPVTGVDLGILNRKGSLFVTRPTLKHYADTPEHTQAMSDELFQLIREGHIDATPRNRFALKDVRHAQEALASRALMGLHVLLP</sequence>
<dbReference type="Pfam" id="PF00107">
    <property type="entry name" value="ADH_zinc_N"/>
    <property type="match status" value="1"/>
</dbReference>
<dbReference type="SUPFAM" id="SSF50129">
    <property type="entry name" value="GroES-like"/>
    <property type="match status" value="1"/>
</dbReference>
<keyword evidence="8" id="KW-1185">Reference proteome</keyword>
<dbReference type="InterPro" id="IPR001763">
    <property type="entry name" value="Rhodanese-like_dom"/>
</dbReference>
<name>A0A348HDF2_9GAMM</name>
<gene>
    <name evidence="7" type="ORF">ZBT109_0881</name>
</gene>
<dbReference type="NCBIfam" id="NF008024">
    <property type="entry name" value="PRK10754.1"/>
    <property type="match status" value="1"/>
</dbReference>
<evidence type="ECO:0000256" key="1">
    <source>
        <dbReference type="ARBA" id="ARBA00010371"/>
    </source>
</evidence>
<dbReference type="InterPro" id="IPR020843">
    <property type="entry name" value="ER"/>
</dbReference>
<dbReference type="GO" id="GO:0070402">
    <property type="term" value="F:NADPH binding"/>
    <property type="evidence" value="ECO:0007669"/>
    <property type="project" value="TreeGrafter"/>
</dbReference>
<reference evidence="7 8" key="1">
    <citation type="submission" date="2018-09" db="EMBL/GenBank/DDBJ databases">
        <title>Zymobacter palmae IAM14233 (=T109) whole genome analysis.</title>
        <authorList>
            <person name="Yanase H."/>
        </authorList>
    </citation>
    <scope>NUCLEOTIDE SEQUENCE [LARGE SCALE GENOMIC DNA]</scope>
    <source>
        <strain evidence="7 8">IAM14233</strain>
    </source>
</reference>
<dbReference type="Pfam" id="PF08240">
    <property type="entry name" value="ADH_N"/>
    <property type="match status" value="1"/>
</dbReference>
<dbReference type="PROSITE" id="PS50206">
    <property type="entry name" value="RHODANESE_3"/>
    <property type="match status" value="1"/>
</dbReference>
<dbReference type="Proteomes" id="UP000267342">
    <property type="component" value="Chromosome"/>
</dbReference>
<dbReference type="SUPFAM" id="SSF51735">
    <property type="entry name" value="NAD(P)-binding Rossmann-fold domains"/>
    <property type="match status" value="1"/>
</dbReference>
<dbReference type="InterPro" id="IPR047618">
    <property type="entry name" value="QOR-like"/>
</dbReference>
<dbReference type="GO" id="GO:0035925">
    <property type="term" value="F:mRNA 3'-UTR AU-rich region binding"/>
    <property type="evidence" value="ECO:0007669"/>
    <property type="project" value="TreeGrafter"/>
</dbReference>
<dbReference type="FunFam" id="3.40.50.720:FF:000053">
    <property type="entry name" value="Quinone oxidoreductase 1"/>
    <property type="match status" value="1"/>
</dbReference>
<keyword evidence="2" id="KW-0521">NADP</keyword>
<dbReference type="PROSITE" id="PS01162">
    <property type="entry name" value="QOR_ZETA_CRYSTAL"/>
    <property type="match status" value="1"/>
</dbReference>
<dbReference type="InterPro" id="IPR013154">
    <property type="entry name" value="ADH-like_N"/>
</dbReference>
<dbReference type="GO" id="GO:0005829">
    <property type="term" value="C:cytosol"/>
    <property type="evidence" value="ECO:0007669"/>
    <property type="project" value="TreeGrafter"/>
</dbReference>
<dbReference type="InterPro" id="IPR013149">
    <property type="entry name" value="ADH-like_C"/>
</dbReference>
<evidence type="ECO:0000256" key="2">
    <source>
        <dbReference type="ARBA" id="ARBA00022857"/>
    </source>
</evidence>
<feature type="domain" description="Rhodanese" evidence="6">
    <location>
        <begin position="180"/>
        <end position="238"/>
    </location>
</feature>
<dbReference type="GO" id="GO:0003960">
    <property type="term" value="F:quinone reductase (NADPH) activity"/>
    <property type="evidence" value="ECO:0007669"/>
    <property type="project" value="UniProtKB-EC"/>
</dbReference>
<comment type="similarity">
    <text evidence="1">Belongs to the zinc-containing alcohol dehydrogenase family. Quinone oxidoreductase subfamily.</text>
</comment>
<dbReference type="PANTHER" id="PTHR48106">
    <property type="entry name" value="QUINONE OXIDOREDUCTASE PIG3-RELATED"/>
    <property type="match status" value="1"/>
</dbReference>
<evidence type="ECO:0000256" key="4">
    <source>
        <dbReference type="ARBA" id="ARBA00038919"/>
    </source>
</evidence>
<organism evidence="7 8">
    <name type="scientific">Zymobacter palmae</name>
    <dbReference type="NCBI Taxonomy" id="33074"/>
    <lineage>
        <taxon>Bacteria</taxon>
        <taxon>Pseudomonadati</taxon>
        <taxon>Pseudomonadota</taxon>
        <taxon>Gammaproteobacteria</taxon>
        <taxon>Oceanospirillales</taxon>
        <taxon>Halomonadaceae</taxon>
        <taxon>Zymobacter group</taxon>
        <taxon>Zymobacter</taxon>
    </lineage>
</organism>
<keyword evidence="3" id="KW-0560">Oxidoreductase</keyword>
<evidence type="ECO:0000256" key="3">
    <source>
        <dbReference type="ARBA" id="ARBA00023002"/>
    </source>
</evidence>
<evidence type="ECO:0000256" key="5">
    <source>
        <dbReference type="ARBA" id="ARBA00048980"/>
    </source>
</evidence>
<comment type="catalytic activity">
    <reaction evidence="5">
        <text>2 a quinone + NADPH + H(+) = 2 a 1,4-benzosemiquinone + NADP(+)</text>
        <dbReference type="Rhea" id="RHEA:14269"/>
        <dbReference type="ChEBI" id="CHEBI:15378"/>
        <dbReference type="ChEBI" id="CHEBI:57783"/>
        <dbReference type="ChEBI" id="CHEBI:58349"/>
        <dbReference type="ChEBI" id="CHEBI:132124"/>
        <dbReference type="ChEBI" id="CHEBI:134225"/>
        <dbReference type="EC" id="1.6.5.5"/>
    </reaction>
</comment>
<dbReference type="KEGG" id="zpl:ZBT109_0881"/>
<proteinExistence type="inferred from homology"/>
<dbReference type="Gene3D" id="3.40.50.720">
    <property type="entry name" value="NAD(P)-binding Rossmann-like Domain"/>
    <property type="match status" value="1"/>
</dbReference>
<dbReference type="InterPro" id="IPR036291">
    <property type="entry name" value="NAD(P)-bd_dom_sf"/>
</dbReference>
<dbReference type="Gene3D" id="3.90.180.10">
    <property type="entry name" value="Medium-chain alcohol dehydrogenases, catalytic domain"/>
    <property type="match status" value="1"/>
</dbReference>
<dbReference type="PANTHER" id="PTHR48106:SF13">
    <property type="entry name" value="QUINONE OXIDOREDUCTASE-RELATED"/>
    <property type="match status" value="1"/>
</dbReference>